<evidence type="ECO:0000313" key="2">
    <source>
        <dbReference type="Proteomes" id="UP000008974"/>
    </source>
</evidence>
<sequence length="398" mass="44670">MRYFRELMANKSQKGSSLSFQTLNECVNMMLHGVVLGNILQRYGTGTLFLCSTLLAPACSLGYLWVKSYHSLAEIYSAITVELRSDSDTFCNPKHSIRGLTFEDSGKLCVDEEAVRGRIRYGDNGRLEQYPFIYQVALPEKTIQAVYVARTCQLCSQLHKGADSCTSTDEAARVFNIQLAEAEFNTYMLREAYRARTATPGSLAFYVSWTHPSVSLHLDAAQCITECLLDLYYRRFDEMSPNFNALALGRCDKLRLPYRSCTCYGYAAVSDRDPSYIEDAMRSVHQALAAVHRAPAHLRLSPASSADPRIGVNTIGSLSKSYEQQYMRALCPGESWNAVDDWRSLCDHRISLSRGATTENPIVQLLLGSCFSSTWTFEISNLCLFYVKKKISTIYSAV</sequence>
<proteinExistence type="predicted"/>
<reference evidence="1 2" key="1">
    <citation type="journal article" date="2010" name="BMC Genomics">
        <title>Genome analysis and comparative genomics of a Giardia intestinalis assemblage E isolate.</title>
        <authorList>
            <person name="Jerlstrom-Hultqvist J."/>
            <person name="Franzen O."/>
            <person name="Ankarklev J."/>
            <person name="Xu F."/>
            <person name="Nohynkova E."/>
            <person name="Andersson J.O."/>
            <person name="Svard S.G."/>
            <person name="Andersson B."/>
        </authorList>
    </citation>
    <scope>NUCLEOTIDE SEQUENCE [LARGE SCALE GENOMIC DNA]</scope>
    <source>
        <strain evidence="1 2">P15</strain>
    </source>
</reference>
<comment type="caution">
    <text evidence="1">The sequence shown here is derived from an EMBL/GenBank/DDBJ whole genome shotgun (WGS) entry which is preliminary data.</text>
</comment>
<organism evidence="1 2">
    <name type="scientific">Giardia intestinalis (strain P15)</name>
    <name type="common">Giardia lamblia</name>
    <dbReference type="NCBI Taxonomy" id="658858"/>
    <lineage>
        <taxon>Eukaryota</taxon>
        <taxon>Metamonada</taxon>
        <taxon>Diplomonadida</taxon>
        <taxon>Hexamitidae</taxon>
        <taxon>Giardiinae</taxon>
        <taxon>Giardia</taxon>
    </lineage>
</organism>
<dbReference type="EMBL" id="ACVC01000035">
    <property type="protein sequence ID" value="EFO65251.1"/>
    <property type="molecule type" value="Genomic_DNA"/>
</dbReference>
<dbReference type="OrthoDB" id="10371175at2759"/>
<accession>E1EWZ8</accession>
<gene>
    <name evidence="1" type="ORF">GLP15_124</name>
</gene>
<dbReference type="VEuPathDB" id="GiardiaDB:GLP15_124"/>
<dbReference type="Proteomes" id="UP000008974">
    <property type="component" value="Unassembled WGS sequence"/>
</dbReference>
<name>E1EWZ8_GIAIA</name>
<dbReference type="AlphaFoldDB" id="E1EWZ8"/>
<evidence type="ECO:0000313" key="1">
    <source>
        <dbReference type="EMBL" id="EFO65251.1"/>
    </source>
</evidence>
<protein>
    <submittedName>
        <fullName evidence="1">Uncharacterized protein</fullName>
    </submittedName>
</protein>